<dbReference type="EMBL" id="AP018227">
    <property type="protein sequence ID" value="BAY86989.1"/>
    <property type="molecule type" value="Genomic_DNA"/>
</dbReference>
<evidence type="ECO:0000313" key="2">
    <source>
        <dbReference type="EMBL" id="BAY86989.1"/>
    </source>
</evidence>
<name>A0A1Z4M0H0_9CYAN</name>
<gene>
    <name evidence="2" type="ORF">NIES267_65000</name>
</gene>
<protein>
    <submittedName>
        <fullName evidence="2">Uncharacterized protein</fullName>
    </submittedName>
</protein>
<sequence length="142" mass="15496">MKISISQLNKLVAATVTGLGIACIAAPSASFAQTGQDVYAPSSLQNDVFDSKQGDNGSFNGVENGNFDPFSLIHQSQLGGPLNWQEFSSQNRKQINSEADSFLQRQQKLLQQRQQQQQPANQKFDFVFPVYTPAQTTPASGN</sequence>
<reference evidence="2 3" key="1">
    <citation type="submission" date="2017-06" db="EMBL/GenBank/DDBJ databases">
        <title>Genome sequencing of cyanobaciteial culture collection at National Institute for Environmental Studies (NIES).</title>
        <authorList>
            <person name="Hirose Y."/>
            <person name="Shimura Y."/>
            <person name="Fujisawa T."/>
            <person name="Nakamura Y."/>
            <person name="Kawachi M."/>
        </authorList>
    </citation>
    <scope>NUCLEOTIDE SEQUENCE [LARGE SCALE GENOMIC DNA]</scope>
    <source>
        <strain evidence="2 3">NIES-267</strain>
    </source>
</reference>
<accession>A0A1Z4M0H0</accession>
<feature type="signal peptide" evidence="1">
    <location>
        <begin position="1"/>
        <end position="32"/>
    </location>
</feature>
<proteinExistence type="predicted"/>
<keyword evidence="1" id="KW-0732">Signal</keyword>
<feature type="chain" id="PRO_5013029295" evidence="1">
    <location>
        <begin position="33"/>
        <end position="142"/>
    </location>
</feature>
<keyword evidence="3" id="KW-1185">Reference proteome</keyword>
<dbReference type="OrthoDB" id="495412at2"/>
<evidence type="ECO:0000313" key="3">
    <source>
        <dbReference type="Proteomes" id="UP000218418"/>
    </source>
</evidence>
<evidence type="ECO:0000256" key="1">
    <source>
        <dbReference type="SAM" id="SignalP"/>
    </source>
</evidence>
<dbReference type="Proteomes" id="UP000218418">
    <property type="component" value="Chromosome"/>
</dbReference>
<dbReference type="PROSITE" id="PS51257">
    <property type="entry name" value="PROKAR_LIPOPROTEIN"/>
    <property type="match status" value="1"/>
</dbReference>
<organism evidence="2 3">
    <name type="scientific">Calothrix parasitica NIES-267</name>
    <dbReference type="NCBI Taxonomy" id="1973488"/>
    <lineage>
        <taxon>Bacteria</taxon>
        <taxon>Bacillati</taxon>
        <taxon>Cyanobacteriota</taxon>
        <taxon>Cyanophyceae</taxon>
        <taxon>Nostocales</taxon>
        <taxon>Calotrichaceae</taxon>
        <taxon>Calothrix</taxon>
    </lineage>
</organism>
<dbReference type="AlphaFoldDB" id="A0A1Z4M0H0"/>